<evidence type="ECO:0000313" key="3">
    <source>
        <dbReference type="EMBL" id="CAB3229840.1"/>
    </source>
</evidence>
<dbReference type="Proteomes" id="UP000494256">
    <property type="component" value="Unassembled WGS sequence"/>
</dbReference>
<reference evidence="4 5" key="1">
    <citation type="submission" date="2020-04" db="EMBL/GenBank/DDBJ databases">
        <authorList>
            <person name="Wallbank WR R."/>
            <person name="Pardo Diaz C."/>
            <person name="Kozak K."/>
            <person name="Martin S."/>
            <person name="Jiggins C."/>
            <person name="Moest M."/>
            <person name="Warren A I."/>
            <person name="Byers J.R.P. K."/>
            <person name="Montejo-Kovacevich G."/>
            <person name="Yen C E."/>
        </authorList>
    </citation>
    <scope>NUCLEOTIDE SEQUENCE [LARGE SCALE GENOMIC DNA]</scope>
</reference>
<protein>
    <submittedName>
        <fullName evidence="2">Uncharacterized protein</fullName>
    </submittedName>
</protein>
<evidence type="ECO:0000313" key="4">
    <source>
        <dbReference type="Proteomes" id="UP000494106"/>
    </source>
</evidence>
<keyword evidence="4" id="KW-1185">Reference proteome</keyword>
<dbReference type="EMBL" id="CADEBC010000426">
    <property type="protein sequence ID" value="CAB3229840.1"/>
    <property type="molecule type" value="Genomic_DNA"/>
</dbReference>
<name>A0A8S0YXJ5_ARCPL</name>
<proteinExistence type="predicted"/>
<comment type="caution">
    <text evidence="2">The sequence shown here is derived from an EMBL/GenBank/DDBJ whole genome shotgun (WGS) entry which is preliminary data.</text>
</comment>
<evidence type="ECO:0000313" key="2">
    <source>
        <dbReference type="EMBL" id="CAB3224382.1"/>
    </source>
</evidence>
<feature type="compositionally biased region" description="Basic and acidic residues" evidence="1">
    <location>
        <begin position="53"/>
        <end position="62"/>
    </location>
</feature>
<evidence type="ECO:0000313" key="5">
    <source>
        <dbReference type="Proteomes" id="UP000494256"/>
    </source>
</evidence>
<feature type="region of interest" description="Disordered" evidence="1">
    <location>
        <begin position="40"/>
        <end position="71"/>
    </location>
</feature>
<evidence type="ECO:0000256" key="1">
    <source>
        <dbReference type="SAM" id="MobiDB-lite"/>
    </source>
</evidence>
<gene>
    <name evidence="2" type="ORF">APLA_LOCUS1927</name>
    <name evidence="3" type="ORF">APLA_LOCUS3967</name>
</gene>
<dbReference type="EMBL" id="CADEBD010000171">
    <property type="protein sequence ID" value="CAB3224382.1"/>
    <property type="molecule type" value="Genomic_DNA"/>
</dbReference>
<sequence length="86" mass="9573">MPVGRYLRAGRGASRGSRARCTGHLLHSIDERRRRSEVAALRDGACVQNARPETPDTSRAQDSRNNPTDVSTERLCCPLAKVYKHI</sequence>
<dbReference type="Proteomes" id="UP000494106">
    <property type="component" value="Unassembled WGS sequence"/>
</dbReference>
<dbReference type="AlphaFoldDB" id="A0A8S0YXJ5"/>
<organism evidence="2 5">
    <name type="scientific">Arctia plantaginis</name>
    <name type="common">Wood tiger moth</name>
    <name type="synonym">Phalaena plantaginis</name>
    <dbReference type="NCBI Taxonomy" id="874455"/>
    <lineage>
        <taxon>Eukaryota</taxon>
        <taxon>Metazoa</taxon>
        <taxon>Ecdysozoa</taxon>
        <taxon>Arthropoda</taxon>
        <taxon>Hexapoda</taxon>
        <taxon>Insecta</taxon>
        <taxon>Pterygota</taxon>
        <taxon>Neoptera</taxon>
        <taxon>Endopterygota</taxon>
        <taxon>Lepidoptera</taxon>
        <taxon>Glossata</taxon>
        <taxon>Ditrysia</taxon>
        <taxon>Noctuoidea</taxon>
        <taxon>Erebidae</taxon>
        <taxon>Arctiinae</taxon>
        <taxon>Arctia</taxon>
    </lineage>
</organism>
<accession>A0A8S0YXJ5</accession>